<accession>T1EHG4</accession>
<dbReference type="SUPFAM" id="SSF53474">
    <property type="entry name" value="alpha/beta-Hydrolases"/>
    <property type="match status" value="1"/>
</dbReference>
<dbReference type="STRING" id="6412.T1EHG4"/>
<evidence type="ECO:0000259" key="2">
    <source>
        <dbReference type="Pfam" id="PF00135"/>
    </source>
</evidence>
<dbReference type="KEGG" id="hro:HELRODRAFT_127658"/>
<gene>
    <name evidence="3" type="primary">20196014</name>
</gene>
<dbReference type="PANTHER" id="PTHR43903">
    <property type="entry name" value="NEUROLIGIN"/>
    <property type="match status" value="1"/>
</dbReference>
<reference evidence="3" key="3">
    <citation type="submission" date="2015-06" db="UniProtKB">
        <authorList>
            <consortium name="EnsemblMetazoa"/>
        </authorList>
    </citation>
    <scope>IDENTIFICATION</scope>
</reference>
<dbReference type="OrthoDB" id="408631at2759"/>
<dbReference type="Gene3D" id="3.40.50.1820">
    <property type="entry name" value="alpha/beta hydrolase"/>
    <property type="match status" value="1"/>
</dbReference>
<dbReference type="HOGENOM" id="CLU_2929360_0_0_1"/>
<dbReference type="EMBL" id="AMQM01006186">
    <property type="status" value="NOT_ANNOTATED_CDS"/>
    <property type="molecule type" value="Genomic_DNA"/>
</dbReference>
<comment type="similarity">
    <text evidence="1">Belongs to the type-B carboxylesterase/lipase family.</text>
</comment>
<dbReference type="InterPro" id="IPR002018">
    <property type="entry name" value="CarbesteraseB"/>
</dbReference>
<keyword evidence="4" id="KW-1185">Reference proteome</keyword>
<evidence type="ECO:0000256" key="1">
    <source>
        <dbReference type="ARBA" id="ARBA00005964"/>
    </source>
</evidence>
<dbReference type="CTD" id="20196014"/>
<protein>
    <recommendedName>
        <fullName evidence="2">Carboxylesterase type B domain-containing protein</fullName>
    </recommendedName>
</protein>
<name>T1EHG4_HELRO</name>
<dbReference type="eggNOG" id="KOG1516">
    <property type="taxonomic scope" value="Eukaryota"/>
</dbReference>
<sequence length="61" mass="6765">MVVVTVGYRMGPLGFLALNDEEFPGNYGLHDIRAALDWVFHNIEYFGGRQNQITILGHGSG</sequence>
<dbReference type="AlphaFoldDB" id="T1EHG4"/>
<dbReference type="InterPro" id="IPR029058">
    <property type="entry name" value="AB_hydrolase_fold"/>
</dbReference>
<reference evidence="4" key="2">
    <citation type="journal article" date="2013" name="Nature">
        <title>Insights into bilaterian evolution from three spiralian genomes.</title>
        <authorList>
            <person name="Simakov O."/>
            <person name="Marletaz F."/>
            <person name="Cho S.J."/>
            <person name="Edsinger-Gonzales E."/>
            <person name="Havlak P."/>
            <person name="Hellsten U."/>
            <person name="Kuo D.H."/>
            <person name="Larsson T."/>
            <person name="Lv J."/>
            <person name="Arendt D."/>
            <person name="Savage R."/>
            <person name="Osoegawa K."/>
            <person name="de Jong P."/>
            <person name="Grimwood J."/>
            <person name="Chapman J.A."/>
            <person name="Shapiro H."/>
            <person name="Aerts A."/>
            <person name="Otillar R.P."/>
            <person name="Terry A.Y."/>
            <person name="Boore J.L."/>
            <person name="Grigoriev I.V."/>
            <person name="Lindberg D.R."/>
            <person name="Seaver E.C."/>
            <person name="Weisblat D.A."/>
            <person name="Putnam N.H."/>
            <person name="Rokhsar D.S."/>
        </authorList>
    </citation>
    <scope>NUCLEOTIDE SEQUENCE</scope>
</reference>
<dbReference type="InterPro" id="IPR051093">
    <property type="entry name" value="Neuroligin/BSAL"/>
</dbReference>
<dbReference type="Proteomes" id="UP000015101">
    <property type="component" value="Unassembled WGS sequence"/>
</dbReference>
<organism evidence="3 4">
    <name type="scientific">Helobdella robusta</name>
    <name type="common">Californian leech</name>
    <dbReference type="NCBI Taxonomy" id="6412"/>
    <lineage>
        <taxon>Eukaryota</taxon>
        <taxon>Metazoa</taxon>
        <taxon>Spiralia</taxon>
        <taxon>Lophotrochozoa</taxon>
        <taxon>Annelida</taxon>
        <taxon>Clitellata</taxon>
        <taxon>Hirudinea</taxon>
        <taxon>Rhynchobdellida</taxon>
        <taxon>Glossiphoniidae</taxon>
        <taxon>Helobdella</taxon>
    </lineage>
</organism>
<reference evidence="4" key="1">
    <citation type="submission" date="2012-12" db="EMBL/GenBank/DDBJ databases">
        <authorList>
            <person name="Hellsten U."/>
            <person name="Grimwood J."/>
            <person name="Chapman J.A."/>
            <person name="Shapiro H."/>
            <person name="Aerts A."/>
            <person name="Otillar R.P."/>
            <person name="Terry A.Y."/>
            <person name="Boore J.L."/>
            <person name="Simakov O."/>
            <person name="Marletaz F."/>
            <person name="Cho S.-J."/>
            <person name="Edsinger-Gonzales E."/>
            <person name="Havlak P."/>
            <person name="Kuo D.-H."/>
            <person name="Larsson T."/>
            <person name="Lv J."/>
            <person name="Arendt D."/>
            <person name="Savage R."/>
            <person name="Osoegawa K."/>
            <person name="de Jong P."/>
            <person name="Lindberg D.R."/>
            <person name="Seaver E.C."/>
            <person name="Weisblat D.A."/>
            <person name="Putnam N.H."/>
            <person name="Grigoriev I.V."/>
            <person name="Rokhsar D.S."/>
        </authorList>
    </citation>
    <scope>NUCLEOTIDE SEQUENCE</scope>
</reference>
<dbReference type="Pfam" id="PF00135">
    <property type="entry name" value="COesterase"/>
    <property type="match status" value="1"/>
</dbReference>
<proteinExistence type="inferred from homology"/>
<feature type="domain" description="Carboxylesterase type B" evidence="2">
    <location>
        <begin position="2"/>
        <end position="61"/>
    </location>
</feature>
<dbReference type="EnsemblMetazoa" id="HelroT127658">
    <property type="protein sequence ID" value="HelroP127658"/>
    <property type="gene ID" value="HelroG127658"/>
</dbReference>
<evidence type="ECO:0000313" key="4">
    <source>
        <dbReference type="Proteomes" id="UP000015101"/>
    </source>
</evidence>
<evidence type="ECO:0000313" key="3">
    <source>
        <dbReference type="EnsemblMetazoa" id="HelroP127658"/>
    </source>
</evidence>